<evidence type="ECO:0000256" key="5">
    <source>
        <dbReference type="ARBA" id="ARBA00023242"/>
    </source>
</evidence>
<proteinExistence type="predicted"/>
<dbReference type="InterPro" id="IPR033897">
    <property type="entry name" value="SRF-like_MADS-box"/>
</dbReference>
<keyword evidence="2" id="KW-0805">Transcription regulation</keyword>
<gene>
    <name evidence="7" type="ORF">G2W53_025868</name>
</gene>
<dbReference type="GO" id="GO:0005634">
    <property type="term" value="C:nucleus"/>
    <property type="evidence" value="ECO:0007669"/>
    <property type="project" value="UniProtKB-SubCell"/>
</dbReference>
<keyword evidence="8" id="KW-1185">Reference proteome</keyword>
<evidence type="ECO:0000256" key="2">
    <source>
        <dbReference type="ARBA" id="ARBA00023015"/>
    </source>
</evidence>
<evidence type="ECO:0000259" key="6">
    <source>
        <dbReference type="PROSITE" id="PS50066"/>
    </source>
</evidence>
<organism evidence="7 8">
    <name type="scientific">Senna tora</name>
    <dbReference type="NCBI Taxonomy" id="362788"/>
    <lineage>
        <taxon>Eukaryota</taxon>
        <taxon>Viridiplantae</taxon>
        <taxon>Streptophyta</taxon>
        <taxon>Embryophyta</taxon>
        <taxon>Tracheophyta</taxon>
        <taxon>Spermatophyta</taxon>
        <taxon>Magnoliopsida</taxon>
        <taxon>eudicotyledons</taxon>
        <taxon>Gunneridae</taxon>
        <taxon>Pentapetalae</taxon>
        <taxon>rosids</taxon>
        <taxon>fabids</taxon>
        <taxon>Fabales</taxon>
        <taxon>Fabaceae</taxon>
        <taxon>Caesalpinioideae</taxon>
        <taxon>Cassia clade</taxon>
        <taxon>Senna</taxon>
    </lineage>
</organism>
<sequence length="292" mass="33125">MAHVFGEANHAADFIAKLSHTLPDGLHVFDRPQAGLGNIFANDLYGPLVPHLQKVKLEYITDDLKRKASFRKRKENVVKKTNELNILCDVDAAAIIYSGRSADSHPQVWPDDGGVHRFLDKYHGRSVLEKTLNQEGLIQQRLHKEKEHLKKRSNENKEEEISQLMINYMGGHADPTMVSENALRLKMLVEKNLKEIDRVMEATGKEDDEVYVPAPPIMSEEGLLINRENENEQINLHHHGMGSGNWNSPSSCWNNLEDLEYYMGFGSSEMPQDFQNANFQNAASSSSNPFYP</sequence>
<reference evidence="7" key="1">
    <citation type="submission" date="2020-09" db="EMBL/GenBank/DDBJ databases">
        <title>Genome-Enabled Discovery of Anthraquinone Biosynthesis in Senna tora.</title>
        <authorList>
            <person name="Kang S.-H."/>
            <person name="Pandey R.P."/>
            <person name="Lee C.-M."/>
            <person name="Sim J.-S."/>
            <person name="Jeong J.-T."/>
            <person name="Choi B.-S."/>
            <person name="Jung M."/>
            <person name="Ginzburg D."/>
            <person name="Zhao K."/>
            <person name="Won S.Y."/>
            <person name="Oh T.-J."/>
            <person name="Yu Y."/>
            <person name="Kim N.-H."/>
            <person name="Lee O.R."/>
            <person name="Lee T.-H."/>
            <person name="Bashyal P."/>
            <person name="Kim T.-S."/>
            <person name="Lee W.-H."/>
            <person name="Kawkins C."/>
            <person name="Kim C.-K."/>
            <person name="Kim J.S."/>
            <person name="Ahn B.O."/>
            <person name="Rhee S.Y."/>
            <person name="Sohng J.K."/>
        </authorList>
    </citation>
    <scope>NUCLEOTIDE SEQUENCE</scope>
    <source>
        <tissue evidence="7">Leaf</tissue>
    </source>
</reference>
<dbReference type="GO" id="GO:0000978">
    <property type="term" value="F:RNA polymerase II cis-regulatory region sequence-specific DNA binding"/>
    <property type="evidence" value="ECO:0007669"/>
    <property type="project" value="TreeGrafter"/>
</dbReference>
<feature type="domain" description="MADS-box" evidence="6">
    <location>
        <begin position="54"/>
        <end position="101"/>
    </location>
</feature>
<keyword evidence="5" id="KW-0539">Nucleus</keyword>
<comment type="subcellular location">
    <subcellularLocation>
        <location evidence="1">Nucleus</location>
    </subcellularLocation>
</comment>
<evidence type="ECO:0000313" key="8">
    <source>
        <dbReference type="Proteomes" id="UP000634136"/>
    </source>
</evidence>
<dbReference type="AlphaFoldDB" id="A0A834WGX7"/>
<dbReference type="InterPro" id="IPR002100">
    <property type="entry name" value="TF_MADSbox"/>
</dbReference>
<dbReference type="Pfam" id="PF00319">
    <property type="entry name" value="SRF-TF"/>
    <property type="match status" value="1"/>
</dbReference>
<dbReference type="SUPFAM" id="SSF55455">
    <property type="entry name" value="SRF-like"/>
    <property type="match status" value="1"/>
</dbReference>
<protein>
    <submittedName>
        <fullName evidence="7">Agamous-like MADS-box protein AGL80</fullName>
    </submittedName>
</protein>
<dbReference type="GO" id="GO:0000981">
    <property type="term" value="F:DNA-binding transcription factor activity, RNA polymerase II-specific"/>
    <property type="evidence" value="ECO:0007669"/>
    <property type="project" value="InterPro"/>
</dbReference>
<dbReference type="Proteomes" id="UP000634136">
    <property type="component" value="Unassembled WGS sequence"/>
</dbReference>
<dbReference type="PROSITE" id="PS50066">
    <property type="entry name" value="MADS_BOX_2"/>
    <property type="match status" value="1"/>
</dbReference>
<dbReference type="SMART" id="SM00432">
    <property type="entry name" value="MADS"/>
    <property type="match status" value="1"/>
</dbReference>
<keyword evidence="4" id="KW-0804">Transcription</keyword>
<dbReference type="EMBL" id="JAAIUW010000008">
    <property type="protein sequence ID" value="KAF7820413.1"/>
    <property type="molecule type" value="Genomic_DNA"/>
</dbReference>
<dbReference type="GO" id="GO:0045944">
    <property type="term" value="P:positive regulation of transcription by RNA polymerase II"/>
    <property type="evidence" value="ECO:0007669"/>
    <property type="project" value="InterPro"/>
</dbReference>
<dbReference type="OrthoDB" id="1163690at2759"/>
<name>A0A834WGX7_9FABA</name>
<accession>A0A834WGX7</accession>
<dbReference type="PRINTS" id="PR00404">
    <property type="entry name" value="MADSDOMAIN"/>
</dbReference>
<evidence type="ECO:0000256" key="1">
    <source>
        <dbReference type="ARBA" id="ARBA00004123"/>
    </source>
</evidence>
<dbReference type="InterPro" id="IPR036879">
    <property type="entry name" value="TF_MADSbox_sf"/>
</dbReference>
<dbReference type="PANTHER" id="PTHR11945:SF629">
    <property type="entry name" value="OS02G0164450 PROTEIN"/>
    <property type="match status" value="1"/>
</dbReference>
<dbReference type="Gene3D" id="3.40.1810.10">
    <property type="entry name" value="Transcription factor, MADS-box"/>
    <property type="match status" value="1"/>
</dbReference>
<evidence type="ECO:0000313" key="7">
    <source>
        <dbReference type="EMBL" id="KAF7820413.1"/>
    </source>
</evidence>
<dbReference type="PANTHER" id="PTHR11945">
    <property type="entry name" value="MADS BOX PROTEIN"/>
    <property type="match status" value="1"/>
</dbReference>
<dbReference type="CDD" id="cd00266">
    <property type="entry name" value="MADS_SRF_like"/>
    <property type="match status" value="1"/>
</dbReference>
<evidence type="ECO:0000256" key="4">
    <source>
        <dbReference type="ARBA" id="ARBA00023163"/>
    </source>
</evidence>
<keyword evidence="3" id="KW-0238">DNA-binding</keyword>
<comment type="caution">
    <text evidence="7">The sequence shown here is derived from an EMBL/GenBank/DDBJ whole genome shotgun (WGS) entry which is preliminary data.</text>
</comment>
<dbReference type="GO" id="GO:0046983">
    <property type="term" value="F:protein dimerization activity"/>
    <property type="evidence" value="ECO:0007669"/>
    <property type="project" value="InterPro"/>
</dbReference>
<evidence type="ECO:0000256" key="3">
    <source>
        <dbReference type="ARBA" id="ARBA00023125"/>
    </source>
</evidence>